<dbReference type="Gene3D" id="3.20.20.410">
    <property type="entry name" value="Protein of unknown function UPF0759"/>
    <property type="match status" value="1"/>
</dbReference>
<dbReference type="SUPFAM" id="SSF117396">
    <property type="entry name" value="TM1631-like"/>
    <property type="match status" value="1"/>
</dbReference>
<accession>A0A4D4LDP4</accession>
<evidence type="ECO:0008006" key="3">
    <source>
        <dbReference type="Google" id="ProtNLM"/>
    </source>
</evidence>
<comment type="caution">
    <text evidence="1">The sequence shown here is derived from an EMBL/GenBank/DDBJ whole genome shotgun (WGS) entry which is preliminary data.</text>
</comment>
<dbReference type="AlphaFoldDB" id="A0A4D4LDP4"/>
<dbReference type="PANTHER" id="PTHR30348:SF13">
    <property type="entry name" value="UPF0759 PROTEIN YUNF"/>
    <property type="match status" value="1"/>
</dbReference>
<sequence>MTRFHGRNDAWGTGAKEERFRHTYAPEELTEWIPRLHEMAEQADEVHALFNNCCADAAVRAAESMRQLLGAPAG</sequence>
<reference evidence="1 2" key="1">
    <citation type="journal article" date="2020" name="Int. J. Syst. Evol. Microbiol.">
        <title>Reclassification of Streptomyces castelarensis and Streptomyces sporoclivatus as later heterotypic synonyms of Streptomyces antimycoticus.</title>
        <authorList>
            <person name="Komaki H."/>
            <person name="Tamura T."/>
        </authorList>
    </citation>
    <scope>NUCLEOTIDE SEQUENCE [LARGE SCALE GENOMIC DNA]</scope>
    <source>
        <strain evidence="1 2">NBRC 13459</strain>
    </source>
</reference>
<dbReference type="PANTHER" id="PTHR30348">
    <property type="entry name" value="UNCHARACTERIZED PROTEIN YECE"/>
    <property type="match status" value="1"/>
</dbReference>
<proteinExistence type="predicted"/>
<dbReference type="EMBL" id="BJHW01000001">
    <property type="protein sequence ID" value="GDY56608.1"/>
    <property type="molecule type" value="Genomic_DNA"/>
</dbReference>
<dbReference type="Pfam" id="PF01904">
    <property type="entry name" value="DUF72"/>
    <property type="match status" value="1"/>
</dbReference>
<evidence type="ECO:0000313" key="1">
    <source>
        <dbReference type="EMBL" id="GDY56608.1"/>
    </source>
</evidence>
<name>A0A4D4LDP4_STRVO</name>
<dbReference type="InterPro" id="IPR036520">
    <property type="entry name" value="UPF0759_sf"/>
</dbReference>
<evidence type="ECO:0000313" key="2">
    <source>
        <dbReference type="Proteomes" id="UP000301309"/>
    </source>
</evidence>
<protein>
    <recommendedName>
        <fullName evidence="3">DUF72 domain-containing protein</fullName>
    </recommendedName>
</protein>
<keyword evidence="2" id="KW-1185">Reference proteome</keyword>
<dbReference type="InterPro" id="IPR002763">
    <property type="entry name" value="DUF72"/>
</dbReference>
<dbReference type="Proteomes" id="UP000301309">
    <property type="component" value="Unassembled WGS sequence"/>
</dbReference>
<organism evidence="1 2">
    <name type="scientific">Streptomyces violaceusniger</name>
    <dbReference type="NCBI Taxonomy" id="68280"/>
    <lineage>
        <taxon>Bacteria</taxon>
        <taxon>Bacillati</taxon>
        <taxon>Actinomycetota</taxon>
        <taxon>Actinomycetes</taxon>
        <taxon>Kitasatosporales</taxon>
        <taxon>Streptomycetaceae</taxon>
        <taxon>Streptomyces</taxon>
        <taxon>Streptomyces violaceusniger group</taxon>
    </lineage>
</organism>
<gene>
    <name evidence="1" type="ORF">SVIO_072310</name>
</gene>